<evidence type="ECO:0000313" key="4">
    <source>
        <dbReference type="EMBL" id="MBO8446826.1"/>
    </source>
</evidence>
<dbReference type="Proteomes" id="UP000823637">
    <property type="component" value="Unassembled WGS sequence"/>
</dbReference>
<dbReference type="GO" id="GO:0019867">
    <property type="term" value="C:outer membrane"/>
    <property type="evidence" value="ECO:0007669"/>
    <property type="project" value="InterPro"/>
</dbReference>
<keyword evidence="2" id="KW-0472">Membrane</keyword>
<dbReference type="AlphaFoldDB" id="A0A9D9EEW9"/>
<comment type="caution">
    <text evidence="4">The sequence shown here is derived from an EMBL/GenBank/DDBJ whole genome shotgun (WGS) entry which is preliminary data.</text>
</comment>
<proteinExistence type="predicted"/>
<reference evidence="4" key="1">
    <citation type="submission" date="2020-10" db="EMBL/GenBank/DDBJ databases">
        <authorList>
            <person name="Gilroy R."/>
        </authorList>
    </citation>
    <scope>NUCLEOTIDE SEQUENCE</scope>
    <source>
        <strain evidence="4">D3-1215</strain>
    </source>
</reference>
<comment type="subcellular location">
    <subcellularLocation>
        <location evidence="1">Membrane</location>
    </subcellularLocation>
</comment>
<organism evidence="4 5">
    <name type="scientific">Candidatus Enterocola intestinipullorum</name>
    <dbReference type="NCBI Taxonomy" id="2840783"/>
    <lineage>
        <taxon>Bacteria</taxon>
        <taxon>Pseudomonadati</taxon>
        <taxon>Bacteroidota</taxon>
        <taxon>Bacteroidia</taxon>
        <taxon>Bacteroidales</taxon>
        <taxon>Candidatus Enterocola</taxon>
    </lineage>
</organism>
<dbReference type="Gene3D" id="2.40.160.50">
    <property type="entry name" value="membrane protein fhac: a member of the omp85/tpsb transporter family"/>
    <property type="match status" value="1"/>
</dbReference>
<name>A0A9D9EEW9_9BACT</name>
<accession>A0A9D9EEW9</accession>
<dbReference type="EMBL" id="JADIMR010000050">
    <property type="protein sequence ID" value="MBO8446826.1"/>
    <property type="molecule type" value="Genomic_DNA"/>
</dbReference>
<reference evidence="4" key="2">
    <citation type="journal article" date="2021" name="PeerJ">
        <title>Extensive microbial diversity within the chicken gut microbiome revealed by metagenomics and culture.</title>
        <authorList>
            <person name="Gilroy R."/>
            <person name="Ravi A."/>
            <person name="Getino M."/>
            <person name="Pursley I."/>
            <person name="Horton D.L."/>
            <person name="Alikhan N.F."/>
            <person name="Baker D."/>
            <person name="Gharbi K."/>
            <person name="Hall N."/>
            <person name="Watson M."/>
            <person name="Adriaenssens E.M."/>
            <person name="Foster-Nyarko E."/>
            <person name="Jarju S."/>
            <person name="Secka A."/>
            <person name="Antonio M."/>
            <person name="Oren A."/>
            <person name="Chaudhuri R.R."/>
            <person name="La Ragione R."/>
            <person name="Hildebrand F."/>
            <person name="Pallen M.J."/>
        </authorList>
    </citation>
    <scope>NUCLEOTIDE SEQUENCE</scope>
    <source>
        <strain evidence="4">D3-1215</strain>
    </source>
</reference>
<dbReference type="InterPro" id="IPR000184">
    <property type="entry name" value="Bac_surfAg_D15"/>
</dbReference>
<feature type="domain" description="Bacterial surface antigen (D15)" evidence="3">
    <location>
        <begin position="148"/>
        <end position="418"/>
    </location>
</feature>
<evidence type="ECO:0000256" key="2">
    <source>
        <dbReference type="ARBA" id="ARBA00023136"/>
    </source>
</evidence>
<gene>
    <name evidence="4" type="ORF">IAC32_03660</name>
</gene>
<evidence type="ECO:0000256" key="1">
    <source>
        <dbReference type="ARBA" id="ARBA00004370"/>
    </source>
</evidence>
<evidence type="ECO:0000313" key="5">
    <source>
        <dbReference type="Proteomes" id="UP000823637"/>
    </source>
</evidence>
<sequence>MRYSQACPVRLSGNDSHDYRAEKRRNGQTGKNHKRMFGKFSKQLMEKLFLAAVLSGALLPATAAVTDSTSVKPPAAAADTGQARKKFHLVNKSWFLVPIGFYQEETSVGLGVTGGYYFNSHNLRKISSISGSVTYTFLNQAKINLNPRIYTKNEKFYFSGNLNLRYYPDKYFGRGNVATGLEYDYTTESFVINIQPFYAVTPDISIGPYLDFTGEKILPGEKLAADLPSLQAQYGEAGWTSHFMWGIGLQFMYDTRDNTFYPQKFSNFLKISALSYTKALGSTYDATMLTLDFRQYIPTWLGQVLAWQVYINTALGGNVPFRMLPYVGGSDNLRGFRERLYSDNFMFEAQAEYRIPIYKRLKAAVFCSVGDVVNIYDAHINKLKVGYGAGLRFRLNDARVHLRVDFAGNNYGEFKFYITATEAF</sequence>
<evidence type="ECO:0000259" key="3">
    <source>
        <dbReference type="Pfam" id="PF01103"/>
    </source>
</evidence>
<dbReference type="Pfam" id="PF01103">
    <property type="entry name" value="Omp85"/>
    <property type="match status" value="1"/>
</dbReference>
<protein>
    <recommendedName>
        <fullName evidence="3">Bacterial surface antigen (D15) domain-containing protein</fullName>
    </recommendedName>
</protein>